<dbReference type="SUPFAM" id="SSF55729">
    <property type="entry name" value="Acyl-CoA N-acyltransferases (Nat)"/>
    <property type="match status" value="1"/>
</dbReference>
<evidence type="ECO:0000313" key="5">
    <source>
        <dbReference type="Proteomes" id="UP000481043"/>
    </source>
</evidence>
<reference evidence="4 5" key="1">
    <citation type="submission" date="2020-02" db="EMBL/GenBank/DDBJ databases">
        <title>Bacillus aquiflavi sp. nov., isolated from yellow water of strong flavor Chinese baijiu in Yibin region of China.</title>
        <authorList>
            <person name="Xie J."/>
        </authorList>
    </citation>
    <scope>NUCLEOTIDE SEQUENCE [LARGE SCALE GENOMIC DNA]</scope>
    <source>
        <strain evidence="4 5">SA4</strain>
    </source>
</reference>
<dbReference type="Gene3D" id="3.40.630.30">
    <property type="match status" value="1"/>
</dbReference>
<dbReference type="PANTHER" id="PTHR43877">
    <property type="entry name" value="AMINOALKYLPHOSPHONATE N-ACETYLTRANSFERASE-RELATED-RELATED"/>
    <property type="match status" value="1"/>
</dbReference>
<evidence type="ECO:0000313" key="4">
    <source>
        <dbReference type="EMBL" id="NEY73927.1"/>
    </source>
</evidence>
<comment type="caution">
    <text evidence="4">The sequence shown here is derived from an EMBL/GenBank/DDBJ whole genome shotgun (WGS) entry which is preliminary data.</text>
</comment>
<keyword evidence="1 4" id="KW-0808">Transferase</keyword>
<dbReference type="InterPro" id="IPR016181">
    <property type="entry name" value="Acyl_CoA_acyltransferase"/>
</dbReference>
<keyword evidence="5" id="KW-1185">Reference proteome</keyword>
<dbReference type="InterPro" id="IPR050832">
    <property type="entry name" value="Bact_Acetyltransf"/>
</dbReference>
<dbReference type="RefSeq" id="WP_163181794.1">
    <property type="nucleotide sequence ID" value="NZ_JAAIWM010000011.1"/>
</dbReference>
<dbReference type="CDD" id="cd04301">
    <property type="entry name" value="NAT_SF"/>
    <property type="match status" value="1"/>
</dbReference>
<evidence type="ECO:0000259" key="3">
    <source>
        <dbReference type="PROSITE" id="PS51186"/>
    </source>
</evidence>
<dbReference type="InterPro" id="IPR000182">
    <property type="entry name" value="GNAT_dom"/>
</dbReference>
<dbReference type="GO" id="GO:0016747">
    <property type="term" value="F:acyltransferase activity, transferring groups other than amino-acyl groups"/>
    <property type="evidence" value="ECO:0007669"/>
    <property type="project" value="InterPro"/>
</dbReference>
<evidence type="ECO:0000256" key="2">
    <source>
        <dbReference type="ARBA" id="ARBA00023315"/>
    </source>
</evidence>
<gene>
    <name evidence="4" type="ORF">G4D63_19695</name>
</gene>
<keyword evidence="2" id="KW-0012">Acyltransferase</keyword>
<feature type="domain" description="N-acetyltransferase" evidence="3">
    <location>
        <begin position="8"/>
        <end position="159"/>
    </location>
</feature>
<dbReference type="AlphaFoldDB" id="A0A6M0QCF1"/>
<accession>A0A6M0QCF1</accession>
<dbReference type="PROSITE" id="PS51186">
    <property type="entry name" value="GNAT"/>
    <property type="match status" value="1"/>
</dbReference>
<name>A0A6M0QCF1_9BACI</name>
<evidence type="ECO:0000256" key="1">
    <source>
        <dbReference type="ARBA" id="ARBA00022679"/>
    </source>
</evidence>
<dbReference type="Proteomes" id="UP000481043">
    <property type="component" value="Unassembled WGS sequence"/>
</dbReference>
<sequence>MEKMKQKLKIVEYNENHAGGVADMWNNSREGWGGDSLITTEEKVKTQEANSSNLNLYLAMEDDLVVGYCGLSEYREDEGALYIPLLNVRTDYHGKKIGKQLVLTALERAVELGWPRLDLYTWPGNTKAVPLYKRCGFFWEDRDDTTHLMNFIPTVLQTEAVSEYFLTNNWYETSTREIEVSPDGRKENDFTYYEYKWEDQTQTLRMEFERTGRGLRLIETNDYLISCEVENFKLVSDASYKVNYHVKNKTGLPLQIDFEGENHKQIEFPFKQSIHVQGETIIEATFHLKKFEEEQSNWRTHPSVITNLLINGKRARFAIGVLPKQPAKIKGVVPGSQCYLNEQGVFYLDIENNYQEEATFTIHFPKSNWVDLEKEKYILNVASKAKVSIPVSYVLKEFGFYSPVLDVDVQTKTGITTNFKKEVGIAFKGLGARFSGECEQYWHIYNGLYHLYLSKFDNKIIPGRLTTDSQNTFSMFPKIGKPYSSEFSKRKPHRVHYDENHGAITLYADYQSSDFPGLEIVSMSKLYAEGLVEQSYKLRNHNDHLSENETWVYQPIYHNFYKPVLPMNQQIIEVNEQASADYGIWNSKNFTESWLFSRHTPYAHGISWPKDAKVNFENWYMYIEHNLGKIKPNTEVETKPVYVSFGAYQSWEEFRDFANRKTFDAVTPVEDLILTGLYDKNHDVDIHFVDQKEGHLHGIIQLHYGNVTVDREFTQTDEKSSTVQKFESSADSLSTVKASFELNGVQSSKQALVLPPRDGEVNICTENREGHEVFVATNGLLSISAAASFYPGLFSLHAHGKEWLHSSFPSLEPRAWWNPWSGGIRTSIQGANHKSFAKEDTTITVASLVDDSNMKWQGIKITTTFKQHEEYSGLEIKQYYVMLPNVPILAHVTKFVQHTGTYFHHKKWFAETCLKAGNLLEDSWIKSNDEKGKYFAGRTEIVSMLNQHVLIGSTTDQHVLQLITDPATVETETYMNKEVQSIAAWHLLSLAHGKEWISSPSFYVAKDTILSNDEVKQLQRIQLREV</sequence>
<dbReference type="Pfam" id="PF00583">
    <property type="entry name" value="Acetyltransf_1"/>
    <property type="match status" value="1"/>
</dbReference>
<proteinExistence type="predicted"/>
<dbReference type="EMBL" id="JAAIWM010000011">
    <property type="protein sequence ID" value="NEY73927.1"/>
    <property type="molecule type" value="Genomic_DNA"/>
</dbReference>
<protein>
    <submittedName>
        <fullName evidence="4">GNAT family N-acetyltransferase</fullName>
    </submittedName>
</protein>
<organism evidence="4 5">
    <name type="scientific">Bacillus mesophilus</name>
    <dbReference type="NCBI Taxonomy" id="1808955"/>
    <lineage>
        <taxon>Bacteria</taxon>
        <taxon>Bacillati</taxon>
        <taxon>Bacillota</taxon>
        <taxon>Bacilli</taxon>
        <taxon>Bacillales</taxon>
        <taxon>Bacillaceae</taxon>
        <taxon>Bacillus</taxon>
    </lineage>
</organism>